<dbReference type="AlphaFoldDB" id="A0A0F9UPS4"/>
<dbReference type="PANTHER" id="PTHR42960">
    <property type="entry name" value="YCF46 PROTEIN"/>
    <property type="match status" value="1"/>
</dbReference>
<evidence type="ECO:0000256" key="2">
    <source>
        <dbReference type="ARBA" id="ARBA00022528"/>
    </source>
</evidence>
<dbReference type="PANTHER" id="PTHR42960:SF1">
    <property type="entry name" value="YCF46 PROTEIN"/>
    <property type="match status" value="1"/>
</dbReference>
<dbReference type="EMBL" id="LAZR01000598">
    <property type="protein sequence ID" value="KKN63176.1"/>
    <property type="molecule type" value="Genomic_DNA"/>
</dbReference>
<dbReference type="GO" id="GO:0009507">
    <property type="term" value="C:chloroplast"/>
    <property type="evidence" value="ECO:0007669"/>
    <property type="project" value="UniProtKB-SubCell"/>
</dbReference>
<feature type="domain" description="AAA+ ATPase" evidence="8">
    <location>
        <begin position="190"/>
        <end position="322"/>
    </location>
</feature>
<evidence type="ECO:0000256" key="5">
    <source>
        <dbReference type="ARBA" id="ARBA00022840"/>
    </source>
</evidence>
<keyword evidence="3" id="KW-0934">Plastid</keyword>
<dbReference type="GO" id="GO:0016887">
    <property type="term" value="F:ATP hydrolysis activity"/>
    <property type="evidence" value="ECO:0007669"/>
    <property type="project" value="InterPro"/>
</dbReference>
<keyword evidence="2" id="KW-0150">Chloroplast</keyword>
<dbReference type="Gene3D" id="3.40.50.300">
    <property type="entry name" value="P-loop containing nucleotide triphosphate hydrolases"/>
    <property type="match status" value="1"/>
</dbReference>
<evidence type="ECO:0000256" key="7">
    <source>
        <dbReference type="ARBA" id="ARBA00040480"/>
    </source>
</evidence>
<reference evidence="9" key="1">
    <citation type="journal article" date="2015" name="Nature">
        <title>Complex archaea that bridge the gap between prokaryotes and eukaryotes.</title>
        <authorList>
            <person name="Spang A."/>
            <person name="Saw J.H."/>
            <person name="Jorgensen S.L."/>
            <person name="Zaremba-Niedzwiedzka K."/>
            <person name="Martijn J."/>
            <person name="Lind A.E."/>
            <person name="van Eijk R."/>
            <person name="Schleper C."/>
            <person name="Guy L."/>
            <person name="Ettema T.J."/>
        </authorList>
    </citation>
    <scope>NUCLEOTIDE SEQUENCE</scope>
</reference>
<dbReference type="InterPro" id="IPR052381">
    <property type="entry name" value="AAA_domain_protein"/>
</dbReference>
<dbReference type="InterPro" id="IPR003959">
    <property type="entry name" value="ATPase_AAA_core"/>
</dbReference>
<dbReference type="InterPro" id="IPR003593">
    <property type="entry name" value="AAA+_ATPase"/>
</dbReference>
<comment type="similarity">
    <text evidence="6">Belongs to the AAA ATPase family. Highly divergent.</text>
</comment>
<name>A0A0F9UPS4_9ZZZZ</name>
<evidence type="ECO:0000259" key="8">
    <source>
        <dbReference type="SMART" id="SM00382"/>
    </source>
</evidence>
<dbReference type="SMART" id="SM00382">
    <property type="entry name" value="AAA"/>
    <property type="match status" value="1"/>
</dbReference>
<evidence type="ECO:0000313" key="9">
    <source>
        <dbReference type="EMBL" id="KKN63176.1"/>
    </source>
</evidence>
<dbReference type="GO" id="GO:0005524">
    <property type="term" value="F:ATP binding"/>
    <property type="evidence" value="ECO:0007669"/>
    <property type="project" value="UniProtKB-KW"/>
</dbReference>
<evidence type="ECO:0000256" key="6">
    <source>
        <dbReference type="ARBA" id="ARBA00038088"/>
    </source>
</evidence>
<evidence type="ECO:0000256" key="1">
    <source>
        <dbReference type="ARBA" id="ARBA00004229"/>
    </source>
</evidence>
<evidence type="ECO:0000256" key="4">
    <source>
        <dbReference type="ARBA" id="ARBA00022741"/>
    </source>
</evidence>
<dbReference type="Pfam" id="PF00004">
    <property type="entry name" value="AAA"/>
    <property type="match status" value="1"/>
</dbReference>
<sequence>MPLISVRTDDVLNAERILSHLVRKDFKLLDMNKYPRGPQRAMGDWLWLDKWPDEVEVKRWYEELAANGQTLVLVNVEGCEEAFDAGVMPVPRDLAADELEAYAADVGPVLDALGGLTLKDLKEVAVLAMSEYGELTPASVTDLRRRLPMTARGLYQVDCRVPFYLPDSSLDDWLSVDGEIWRRNMSRRLRPKGLLFTGWPGTGKTMAAKYLARELGVPLYRLDLGSIFHRYVGDSEENMRRALAEADRAEPCVLLIDEVEKALKVDDDNAVASRILGSLLWWMQERESRVLVLMTTNDPQALPRELIREERLDGGIAFSYIKQLSHAQDFAESLLHSMENELEPGPLLRVLGEVKVRLRDLFSLNTMTPASITHIVHDLVRKDLVRS</sequence>
<keyword evidence="4" id="KW-0547">Nucleotide-binding</keyword>
<protein>
    <recommendedName>
        <fullName evidence="7">Uncharacterized AAA domain-containing protein ycf46</fullName>
    </recommendedName>
</protein>
<organism evidence="9">
    <name type="scientific">marine sediment metagenome</name>
    <dbReference type="NCBI Taxonomy" id="412755"/>
    <lineage>
        <taxon>unclassified sequences</taxon>
        <taxon>metagenomes</taxon>
        <taxon>ecological metagenomes</taxon>
    </lineage>
</organism>
<accession>A0A0F9UPS4</accession>
<comment type="subcellular location">
    <subcellularLocation>
        <location evidence="1">Plastid</location>
        <location evidence="1">Chloroplast</location>
    </subcellularLocation>
</comment>
<keyword evidence="5" id="KW-0067">ATP-binding</keyword>
<dbReference type="SUPFAM" id="SSF52540">
    <property type="entry name" value="P-loop containing nucleoside triphosphate hydrolases"/>
    <property type="match status" value="1"/>
</dbReference>
<evidence type="ECO:0000256" key="3">
    <source>
        <dbReference type="ARBA" id="ARBA00022640"/>
    </source>
</evidence>
<dbReference type="InterPro" id="IPR027417">
    <property type="entry name" value="P-loop_NTPase"/>
</dbReference>
<comment type="caution">
    <text evidence="9">The sequence shown here is derived from an EMBL/GenBank/DDBJ whole genome shotgun (WGS) entry which is preliminary data.</text>
</comment>
<gene>
    <name evidence="9" type="ORF">LCGC14_0504460</name>
</gene>
<proteinExistence type="inferred from homology"/>